<dbReference type="AlphaFoldDB" id="A0A0P7AWV2"/>
<evidence type="ECO:0000259" key="1">
    <source>
        <dbReference type="Pfam" id="PF01636"/>
    </source>
</evidence>
<comment type="caution">
    <text evidence="2">The sequence shown here is derived from an EMBL/GenBank/DDBJ whole genome shotgun (WGS) entry which is preliminary data.</text>
</comment>
<sequence length="492" mass="56607">MAPNGTCQPYIDISTLPDISKAEMDFLDSSFFQSDKSPRPQLPTPTSIIQQYGDGGARVVKIESLNIAVKINHTSYLRLEEAQTIRVIRQIFPNGEVPVPELFGWRRHGDQIFIYMSLIHGQTLREAWSSLTEDEKVSIRNELGQIVTSLRSSVNGGTVQDRFFRLDYEEGPFLAIKSFNDWLFAAATRQRPGPNGIPGLDHPYLYRDLIPDTGNIYFTHGDLTLGNIIVSTTSGFREIKAIIDWEQAGWYPEYWEYCKMLFNHNRTEKLDKSKQKVRLHLELNKDSIFKAVDTYIGYKVEKLADLKNYNTETRNAVQRHLVDNADGTFLWVALVCQELADTKVVRKRHTLSKLKLFPSGLDPLYKRMMEQISDSNDANICKEILAIASVVYRPITLEELKVLVESLEEDDYNDRKLATETETTAEQFRRDKSSLDDEDGYYRFNVARGLEDEEKRWSASWFCRLRPPGLNLGRDSGYHSLSQRHTQLVLKD</sequence>
<dbReference type="Gene3D" id="3.90.1200.10">
    <property type="match status" value="1"/>
</dbReference>
<organism evidence="2 3">
    <name type="scientific">Neonectria ditissima</name>
    <dbReference type="NCBI Taxonomy" id="78410"/>
    <lineage>
        <taxon>Eukaryota</taxon>
        <taxon>Fungi</taxon>
        <taxon>Dikarya</taxon>
        <taxon>Ascomycota</taxon>
        <taxon>Pezizomycotina</taxon>
        <taxon>Sordariomycetes</taxon>
        <taxon>Hypocreomycetidae</taxon>
        <taxon>Hypocreales</taxon>
        <taxon>Nectriaceae</taxon>
        <taxon>Neonectria</taxon>
    </lineage>
</organism>
<dbReference type="Proteomes" id="UP000050424">
    <property type="component" value="Unassembled WGS sequence"/>
</dbReference>
<dbReference type="OrthoDB" id="5404599at2759"/>
<dbReference type="Pfam" id="PF01636">
    <property type="entry name" value="APH"/>
    <property type="match status" value="1"/>
</dbReference>
<accession>A0A0P7AWV2</accession>
<reference evidence="2 3" key="1">
    <citation type="submission" date="2015-09" db="EMBL/GenBank/DDBJ databases">
        <title>Draft genome of a European isolate of the apple canker pathogen Neonectria ditissima.</title>
        <authorList>
            <person name="Gomez-Cortecero A."/>
            <person name="Harrison R.J."/>
            <person name="Armitage A.D."/>
        </authorList>
    </citation>
    <scope>NUCLEOTIDE SEQUENCE [LARGE SCALE GENOMIC DNA]</scope>
    <source>
        <strain evidence="2 3">R09/05</strain>
    </source>
</reference>
<dbReference type="PANTHER" id="PTHR21310">
    <property type="entry name" value="AMINOGLYCOSIDE PHOSPHOTRANSFERASE-RELATED-RELATED"/>
    <property type="match status" value="1"/>
</dbReference>
<dbReference type="EMBL" id="LKCW01000048">
    <property type="protein sequence ID" value="KPM42469.1"/>
    <property type="molecule type" value="Genomic_DNA"/>
</dbReference>
<dbReference type="PANTHER" id="PTHR21310:SF54">
    <property type="entry name" value="AMINOGLYCOSIDE PHOSPHOTRANSFERASE DOMAIN-CONTAINING PROTEIN"/>
    <property type="match status" value="1"/>
</dbReference>
<name>A0A0P7AWV2_9HYPO</name>
<dbReference type="CDD" id="cd05120">
    <property type="entry name" value="APH_ChoK_like"/>
    <property type="match status" value="1"/>
</dbReference>
<gene>
    <name evidence="2" type="ORF">AK830_g4114</name>
</gene>
<dbReference type="InterPro" id="IPR011009">
    <property type="entry name" value="Kinase-like_dom_sf"/>
</dbReference>
<keyword evidence="3" id="KW-1185">Reference proteome</keyword>
<evidence type="ECO:0000313" key="3">
    <source>
        <dbReference type="Proteomes" id="UP000050424"/>
    </source>
</evidence>
<proteinExistence type="predicted"/>
<dbReference type="InterPro" id="IPR002575">
    <property type="entry name" value="Aminoglycoside_PTrfase"/>
</dbReference>
<protein>
    <recommendedName>
        <fullName evidence="1">Aminoglycoside phosphotransferase domain-containing protein</fullName>
    </recommendedName>
</protein>
<evidence type="ECO:0000313" key="2">
    <source>
        <dbReference type="EMBL" id="KPM42469.1"/>
    </source>
</evidence>
<feature type="domain" description="Aminoglycoside phosphotransferase" evidence="1">
    <location>
        <begin position="68"/>
        <end position="263"/>
    </location>
</feature>
<dbReference type="InterPro" id="IPR051678">
    <property type="entry name" value="AGP_Transferase"/>
</dbReference>
<dbReference type="SUPFAM" id="SSF56112">
    <property type="entry name" value="Protein kinase-like (PK-like)"/>
    <property type="match status" value="1"/>
</dbReference>